<keyword evidence="3" id="KW-1185">Reference proteome</keyword>
<organism evidence="2 3">
    <name type="scientific">Carpediemonas membranifera</name>
    <dbReference type="NCBI Taxonomy" id="201153"/>
    <lineage>
        <taxon>Eukaryota</taxon>
        <taxon>Metamonada</taxon>
        <taxon>Carpediemonas-like organisms</taxon>
        <taxon>Carpediemonas</taxon>
    </lineage>
</organism>
<comment type="caution">
    <text evidence="2">The sequence shown here is derived from an EMBL/GenBank/DDBJ whole genome shotgun (WGS) entry which is preliminary data.</text>
</comment>
<feature type="compositionally biased region" description="Basic and acidic residues" evidence="1">
    <location>
        <begin position="155"/>
        <end position="166"/>
    </location>
</feature>
<dbReference type="SUPFAM" id="SSF52833">
    <property type="entry name" value="Thioredoxin-like"/>
    <property type="match status" value="1"/>
</dbReference>
<name>A0A8J6B3P3_9EUKA</name>
<dbReference type="InterPro" id="IPR036249">
    <property type="entry name" value="Thioredoxin-like_sf"/>
</dbReference>
<dbReference type="Gene3D" id="3.40.30.10">
    <property type="entry name" value="Glutaredoxin"/>
    <property type="match status" value="1"/>
</dbReference>
<gene>
    <name evidence="2" type="ORF">J8273_0795</name>
</gene>
<dbReference type="EMBL" id="JAHDYR010000001">
    <property type="protein sequence ID" value="KAG9397665.1"/>
    <property type="molecule type" value="Genomic_DNA"/>
</dbReference>
<feature type="region of interest" description="Disordered" evidence="1">
    <location>
        <begin position="146"/>
        <end position="166"/>
    </location>
</feature>
<evidence type="ECO:0000313" key="3">
    <source>
        <dbReference type="Proteomes" id="UP000717585"/>
    </source>
</evidence>
<accession>A0A8J6B3P3</accession>
<proteinExistence type="predicted"/>
<reference evidence="2" key="1">
    <citation type="submission" date="2021-05" db="EMBL/GenBank/DDBJ databases">
        <title>A free-living protist that lacks canonical eukaryotic 1 DNA replication and segregation systems.</title>
        <authorList>
            <person name="Salas-Leiva D.E."/>
            <person name="Tromer E.C."/>
            <person name="Curtis B.A."/>
            <person name="Jerlstrom-Hultqvist J."/>
            <person name="Kolisko M."/>
            <person name="Yi Z."/>
            <person name="Salas-Leiva J.S."/>
            <person name="Gallot-Lavallee L."/>
            <person name="Kops G.J.P.L."/>
            <person name="Archibald J.M."/>
            <person name="Simpson A.G.B."/>
            <person name="Roger A.J."/>
        </authorList>
    </citation>
    <scope>NUCLEOTIDE SEQUENCE</scope>
    <source>
        <strain evidence="2">BICM</strain>
    </source>
</reference>
<dbReference type="OrthoDB" id="10263751at2759"/>
<sequence length="166" mass="18457">MAKKAVSICSMISTDQELLKSLRIPGLACLEIGAEFCGFAKAMEQTTRRLSQQAGERPVKFFRMVAETSELFRPLWARSSPTFIFVKNGVFVQLLTGLDPTTFVPAFENALPASLEECPAEKSLPEFDFEPIAAVLSKFTAIQTPAEYEDDDAPKEEVQEEAKKEE</sequence>
<evidence type="ECO:0000313" key="2">
    <source>
        <dbReference type="EMBL" id="KAG9397665.1"/>
    </source>
</evidence>
<protein>
    <submittedName>
        <fullName evidence="2">Uncharacterized protein</fullName>
    </submittedName>
</protein>
<evidence type="ECO:0000256" key="1">
    <source>
        <dbReference type="SAM" id="MobiDB-lite"/>
    </source>
</evidence>
<dbReference type="Proteomes" id="UP000717585">
    <property type="component" value="Unassembled WGS sequence"/>
</dbReference>
<dbReference type="AlphaFoldDB" id="A0A8J6B3P3"/>